<feature type="transmembrane region" description="Helical" evidence="2">
    <location>
        <begin position="6"/>
        <end position="26"/>
    </location>
</feature>
<reference evidence="4" key="2">
    <citation type="journal article" date="2021" name="PeerJ">
        <title>Extensive microbial diversity within the chicken gut microbiome revealed by metagenomics and culture.</title>
        <authorList>
            <person name="Gilroy R."/>
            <person name="Ravi A."/>
            <person name="Getino M."/>
            <person name="Pursley I."/>
            <person name="Horton D.L."/>
            <person name="Alikhan N.F."/>
            <person name="Baker D."/>
            <person name="Gharbi K."/>
            <person name="Hall N."/>
            <person name="Watson M."/>
            <person name="Adriaenssens E.M."/>
            <person name="Foster-Nyarko E."/>
            <person name="Jarju S."/>
            <person name="Secka A."/>
            <person name="Antonio M."/>
            <person name="Oren A."/>
            <person name="Chaudhuri R.R."/>
            <person name="La Ragione R."/>
            <person name="Hildebrand F."/>
            <person name="Pallen M.J."/>
        </authorList>
    </citation>
    <scope>NUCLEOTIDE SEQUENCE</scope>
    <source>
        <strain evidence="4">CHK195-26880</strain>
    </source>
</reference>
<evidence type="ECO:0000313" key="5">
    <source>
        <dbReference type="Proteomes" id="UP000886833"/>
    </source>
</evidence>
<dbReference type="InterPro" id="IPR001789">
    <property type="entry name" value="Sig_transdc_resp-reg_receiver"/>
</dbReference>
<dbReference type="EMBL" id="DVKQ01000101">
    <property type="protein sequence ID" value="HIT38365.1"/>
    <property type="molecule type" value="Genomic_DNA"/>
</dbReference>
<sequence>MDAIEILLIIAVILVVILCIVLFILIDKLRGYKLHSILLERNLKTEQEEKEYYFRESKRNERELKIVKEQELKKINSNKKIKISDNTSLVMKDTFKEKKALVGDYHEWMLQNTRKVLMSLGFEVDTVESGDDIYDKIVHGYTCDVIITNNLYKYGKRNGIDILHDLKDIEGFNIPIVVLTLSTGARDEFIYEYGFDEYMEKVLTQKQAEEVMTRLLL</sequence>
<dbReference type="AlphaFoldDB" id="A0A9D1KC57"/>
<organism evidence="4 5">
    <name type="scientific">Candidatus Onthousia faecipullorum</name>
    <dbReference type="NCBI Taxonomy" id="2840887"/>
    <lineage>
        <taxon>Bacteria</taxon>
        <taxon>Bacillati</taxon>
        <taxon>Bacillota</taxon>
        <taxon>Bacilli</taxon>
        <taxon>Candidatus Onthousia</taxon>
    </lineage>
</organism>
<feature type="domain" description="Response regulatory" evidence="3">
    <location>
        <begin position="99"/>
        <end position="216"/>
    </location>
</feature>
<keyword evidence="2" id="KW-0472">Membrane</keyword>
<proteinExistence type="predicted"/>
<dbReference type="GO" id="GO:0000160">
    <property type="term" value="P:phosphorelay signal transduction system"/>
    <property type="evidence" value="ECO:0007669"/>
    <property type="project" value="InterPro"/>
</dbReference>
<evidence type="ECO:0000313" key="4">
    <source>
        <dbReference type="EMBL" id="HIT38365.1"/>
    </source>
</evidence>
<reference evidence="4" key="1">
    <citation type="submission" date="2020-10" db="EMBL/GenBank/DDBJ databases">
        <authorList>
            <person name="Gilroy R."/>
        </authorList>
    </citation>
    <scope>NUCLEOTIDE SEQUENCE</scope>
    <source>
        <strain evidence="4">CHK195-26880</strain>
    </source>
</reference>
<comment type="caution">
    <text evidence="4">The sequence shown here is derived from an EMBL/GenBank/DDBJ whole genome shotgun (WGS) entry which is preliminary data.</text>
</comment>
<name>A0A9D1KC57_9FIRM</name>
<protein>
    <submittedName>
        <fullName evidence="4">Response regulator</fullName>
    </submittedName>
</protein>
<comment type="caution">
    <text evidence="1">Lacks conserved residue(s) required for the propagation of feature annotation.</text>
</comment>
<dbReference type="PROSITE" id="PS50110">
    <property type="entry name" value="RESPONSE_REGULATORY"/>
    <property type="match status" value="1"/>
</dbReference>
<dbReference type="Proteomes" id="UP000886833">
    <property type="component" value="Unassembled WGS sequence"/>
</dbReference>
<accession>A0A9D1KC57</accession>
<evidence type="ECO:0000259" key="3">
    <source>
        <dbReference type="PROSITE" id="PS50110"/>
    </source>
</evidence>
<keyword evidence="2" id="KW-0812">Transmembrane</keyword>
<dbReference type="InterPro" id="IPR011006">
    <property type="entry name" value="CheY-like_superfamily"/>
</dbReference>
<gene>
    <name evidence="4" type="ORF">IAB59_07815</name>
</gene>
<evidence type="ECO:0000256" key="1">
    <source>
        <dbReference type="PROSITE-ProRule" id="PRU00169"/>
    </source>
</evidence>
<keyword evidence="2" id="KW-1133">Transmembrane helix</keyword>
<evidence type="ECO:0000256" key="2">
    <source>
        <dbReference type="SAM" id="Phobius"/>
    </source>
</evidence>
<dbReference type="SUPFAM" id="SSF52172">
    <property type="entry name" value="CheY-like"/>
    <property type="match status" value="1"/>
</dbReference>
<dbReference type="Gene3D" id="3.40.50.2300">
    <property type="match status" value="1"/>
</dbReference>